<evidence type="ECO:0000256" key="1">
    <source>
        <dbReference type="ARBA" id="ARBA00023054"/>
    </source>
</evidence>
<dbReference type="Pfam" id="PF14723">
    <property type="entry name" value="SSFA2_C"/>
    <property type="match status" value="1"/>
</dbReference>
<comment type="caution">
    <text evidence="4">The sequence shown here is derived from an EMBL/GenBank/DDBJ whole genome shotgun (WGS) entry which is preliminary data.</text>
</comment>
<evidence type="ECO:0000259" key="3">
    <source>
        <dbReference type="SMART" id="SM01257"/>
    </source>
</evidence>
<evidence type="ECO:0000313" key="5">
    <source>
        <dbReference type="Proteomes" id="UP001557470"/>
    </source>
</evidence>
<protein>
    <recommendedName>
        <fullName evidence="3">ITPR-interacting domain-containing protein</fullName>
    </recommendedName>
</protein>
<feature type="compositionally biased region" description="Low complexity" evidence="2">
    <location>
        <begin position="458"/>
        <end position="505"/>
    </location>
</feature>
<feature type="compositionally biased region" description="Low complexity" evidence="2">
    <location>
        <begin position="1039"/>
        <end position="1051"/>
    </location>
</feature>
<evidence type="ECO:0000313" key="4">
    <source>
        <dbReference type="EMBL" id="KAL1006700.1"/>
    </source>
</evidence>
<dbReference type="PANTHER" id="PTHR17469:SF14">
    <property type="entry name" value="PROTEIN ITPRID1"/>
    <property type="match status" value="1"/>
</dbReference>
<feature type="compositionally biased region" description="Basic and acidic residues" evidence="2">
    <location>
        <begin position="754"/>
        <end position="830"/>
    </location>
</feature>
<dbReference type="Proteomes" id="UP001557470">
    <property type="component" value="Unassembled WGS sequence"/>
</dbReference>
<sequence>MQCPCQSQNSHRGIRTQNSVREWLKTHEVDAKPEHAIEATSAPLKRNASSEDDLALGIEASLYGKQGLRTVQEYLRSIRSRPAFSRWNSLTSAFSAQSAPLSVMDVLNLWSDDPEEVLFDLGFGCDEPDISGRIPARFINNQSSARGINIQVFLDAQKNRMDIENPDVSNRFRQLEVLQQVTTAFTSLVGVPSKDSRAESGAPALLSAEARERRKRMGMLLRRASRKTLSQNQLQTKNQTLLQTQTKTPTQDCTTSTAQTSLVQPHEIPAGFPERLTPLKRARQSLPDSCLSSLLEEQGPVSEASGPTLVTQKAQDRSLRLGLGREPLPMMASGVPTRKKMPPEAKESFEMEEIQSFDEGSVSGYTGVSDTTAICVMRTNSCQSDSSGFLEEPLIPSFTHHPSLGPELMKAFTCLSRGSTESQITVTEDSLDPPTPIILTSSSTPLISLDPASLSMKLSSTSLDPSSPSLDSSFPYRNPSSTSLDPSSPSINPSSPSLDPSSPSINPLSHSIPICPPKCALDRAETTGLTTRHSPLSTCHDPLEMTNCFSGAKPSLMEETVTEEDGFSSQYGAPCHKPDSLSRHLVIIMKTETEMEHSEVVSEEAVPTRGKKNTGENQSDSVQTETKGVGDQDTETKGVGNRDTETKGVGDQDSETKGFGDWDTETKGVGDQDTDTKGFGDQDTETRGVGEQDTETKGVGDQDSETKGFGDRDTETKGVCDQDTETKGVGDQDSETKGVGDQDTETKGVGNQDIETKGVGDQDKEIKGVGDQDLETKAVDDQDTETKGVGDQDTETKGVGDQDIETKGVGDQDTETKGVGDQDKEIKGVGDQDTDSSGSHEGSSMDFKWILKNTGVKMEMEIDNKNCLGSDGPMLAFVDIPQRIDQRSNCGSVPDQPSEDPLLRSYRKPSEPAWLNLSTDPSLASCPTAVHRTTVSSETSEGLTTLLVKATVPPAHQQIDLSTDSLADIPSRQSLTLPLGQVSSPSSSLASAFPAVSSSVPNKTPQSSSLSNDSLSGLTSKPAPSPVPHIPAAQSVTHPLSPSSCQSQNSPPVLPRRGTLRSGRSVSVQMPSCLSSVSCSAFRSSDTISPVSPSVESCPQTELTCHARRSSVSRKVWSEGHTCHFSEPQNTVDSMERARVTPETMSVQSPCPSPPLSASSQALSHDRSRRPACFWMKSPSLDAGLWQEDWGQEVYDEEEDGRWEKTLFSGLSCPCSCHNPCRCCSHNNRLKDTSASDFPFSQDELEGMMRCIRKFRSVLADMEEQLSDNQASVFSSLSDTDREEAEEILELRRAVKKEAGVLEQQLTELAHHYDDNFKMKMHRLLDEQSHLYTQLKLPTLTPMTSSALSHASSKNVATQCCLLPWLPLKDMSDSISIGQVLEYGLSDTKPDKLDFVGFIQRLKESLRHSGNAESVE</sequence>
<dbReference type="EMBL" id="JAGEUA010000002">
    <property type="protein sequence ID" value="KAL1006700.1"/>
    <property type="molecule type" value="Genomic_DNA"/>
</dbReference>
<evidence type="ECO:0000256" key="2">
    <source>
        <dbReference type="SAM" id="MobiDB-lite"/>
    </source>
</evidence>
<proteinExistence type="predicted"/>
<dbReference type="InterPro" id="IPR029326">
    <property type="entry name" value="SSFA2_C"/>
</dbReference>
<feature type="region of interest" description="Disordered" evidence="2">
    <location>
        <begin position="424"/>
        <end position="443"/>
    </location>
</feature>
<feature type="domain" description="ITPR-interacting" evidence="3">
    <location>
        <begin position="82"/>
        <end position="228"/>
    </location>
</feature>
<name>A0ABD0XSC1_UMBPY</name>
<dbReference type="InterPro" id="IPR043444">
    <property type="entry name" value="TESPA1-like"/>
</dbReference>
<feature type="region of interest" description="Disordered" evidence="2">
    <location>
        <begin position="297"/>
        <end position="316"/>
    </location>
</feature>
<keyword evidence="1" id="KW-0175">Coiled coil</keyword>
<feature type="region of interest" description="Disordered" evidence="2">
    <location>
        <begin position="594"/>
        <end position="846"/>
    </location>
</feature>
<gene>
    <name evidence="4" type="ORF">UPYG_G00075640</name>
</gene>
<keyword evidence="5" id="KW-1185">Reference proteome</keyword>
<dbReference type="Pfam" id="PF14722">
    <property type="entry name" value="KRAP_IP3R_bind"/>
    <property type="match status" value="1"/>
</dbReference>
<feature type="compositionally biased region" description="Polar residues" evidence="2">
    <location>
        <begin position="615"/>
        <end position="626"/>
    </location>
</feature>
<dbReference type="PANTHER" id="PTHR17469">
    <property type="entry name" value="SPERM SPECIFIC ANTIGEN 2-RELATED"/>
    <property type="match status" value="1"/>
</dbReference>
<feature type="region of interest" description="Disordered" evidence="2">
    <location>
        <begin position="996"/>
        <end position="1067"/>
    </location>
</feature>
<organism evidence="4 5">
    <name type="scientific">Umbra pygmaea</name>
    <name type="common">Eastern mudminnow</name>
    <dbReference type="NCBI Taxonomy" id="75934"/>
    <lineage>
        <taxon>Eukaryota</taxon>
        <taxon>Metazoa</taxon>
        <taxon>Chordata</taxon>
        <taxon>Craniata</taxon>
        <taxon>Vertebrata</taxon>
        <taxon>Euteleostomi</taxon>
        <taxon>Actinopterygii</taxon>
        <taxon>Neopterygii</taxon>
        <taxon>Teleostei</taxon>
        <taxon>Protacanthopterygii</taxon>
        <taxon>Esociformes</taxon>
        <taxon>Umbridae</taxon>
        <taxon>Umbra</taxon>
    </lineage>
</organism>
<feature type="region of interest" description="Disordered" evidence="2">
    <location>
        <begin position="457"/>
        <end position="505"/>
    </location>
</feature>
<feature type="compositionally biased region" description="Low complexity" evidence="2">
    <location>
        <begin position="996"/>
        <end position="1020"/>
    </location>
</feature>
<accession>A0ABD0XSC1</accession>
<feature type="compositionally biased region" description="Basic and acidic residues" evidence="2">
    <location>
        <begin position="628"/>
        <end position="746"/>
    </location>
</feature>
<dbReference type="InterPro" id="IPR029325">
    <property type="entry name" value="ITPR-bd"/>
</dbReference>
<dbReference type="SMART" id="SM01257">
    <property type="entry name" value="KRAP_IP3R_bind"/>
    <property type="match status" value="1"/>
</dbReference>
<reference evidence="4 5" key="1">
    <citation type="submission" date="2024-06" db="EMBL/GenBank/DDBJ databases">
        <authorList>
            <person name="Pan Q."/>
            <person name="Wen M."/>
            <person name="Jouanno E."/>
            <person name="Zahm M."/>
            <person name="Klopp C."/>
            <person name="Cabau C."/>
            <person name="Louis A."/>
            <person name="Berthelot C."/>
            <person name="Parey E."/>
            <person name="Roest Crollius H."/>
            <person name="Montfort J."/>
            <person name="Robinson-Rechavi M."/>
            <person name="Bouchez O."/>
            <person name="Lampietro C."/>
            <person name="Lopez Roques C."/>
            <person name="Donnadieu C."/>
            <person name="Postlethwait J."/>
            <person name="Bobe J."/>
            <person name="Verreycken H."/>
            <person name="Guiguen Y."/>
        </authorList>
    </citation>
    <scope>NUCLEOTIDE SEQUENCE [LARGE SCALE GENOMIC DNA]</scope>
    <source>
        <strain evidence="4">Up_M1</strain>
        <tissue evidence="4">Testis</tissue>
    </source>
</reference>